<evidence type="ECO:0000313" key="2">
    <source>
        <dbReference type="Proteomes" id="UP000032534"/>
    </source>
</evidence>
<keyword evidence="2" id="KW-1185">Reference proteome</keyword>
<sequence>MYEITRDIGDYTRQIWTFHLSKESNRLQIKLNSYRLLKRESRRHKYKETQSNSYDAVFRLGNTMLFEDVPFPEDVLAEVREAVINSVEFKNINTK</sequence>
<accession>A0A0D7WWB0</accession>
<dbReference type="Proteomes" id="UP000032534">
    <property type="component" value="Unassembled WGS sequence"/>
</dbReference>
<comment type="caution">
    <text evidence="1">The sequence shown here is derived from an EMBL/GenBank/DDBJ whole genome shotgun (WGS) entry which is preliminary data.</text>
</comment>
<reference evidence="1 2" key="1">
    <citation type="submission" date="2014-11" db="EMBL/GenBank/DDBJ databases">
        <title>Draft Genome Sequences of Paenibacillus polymyxa NRRL B-30509 and Paenibacillus terrae NRRL B-30644, Strains from a Poultry Environment that Produce Tridecaptin A and Paenicidins.</title>
        <authorList>
            <person name="van Belkum M.J."/>
            <person name="Lohans C.T."/>
            <person name="Vederas J.C."/>
        </authorList>
    </citation>
    <scope>NUCLEOTIDE SEQUENCE [LARGE SCALE GENOMIC DNA]</scope>
    <source>
        <strain evidence="1 2">NRRL B-30644</strain>
    </source>
</reference>
<evidence type="ECO:0000313" key="1">
    <source>
        <dbReference type="EMBL" id="KJD43018.1"/>
    </source>
</evidence>
<dbReference type="EMBL" id="JTHP01000071">
    <property type="protein sequence ID" value="KJD43018.1"/>
    <property type="molecule type" value="Genomic_DNA"/>
</dbReference>
<protein>
    <submittedName>
        <fullName evidence="1">Uncharacterized protein</fullName>
    </submittedName>
</protein>
<proteinExistence type="predicted"/>
<organism evidence="1 2">
    <name type="scientific">Paenibacillus terrae</name>
    <dbReference type="NCBI Taxonomy" id="159743"/>
    <lineage>
        <taxon>Bacteria</taxon>
        <taxon>Bacillati</taxon>
        <taxon>Bacillota</taxon>
        <taxon>Bacilli</taxon>
        <taxon>Bacillales</taxon>
        <taxon>Paenibacillaceae</taxon>
        <taxon>Paenibacillus</taxon>
    </lineage>
</organism>
<name>A0A0D7WWB0_9BACL</name>
<gene>
    <name evidence="1" type="ORF">QD47_24970</name>
</gene>
<dbReference type="AlphaFoldDB" id="A0A0D7WWB0"/>
<dbReference type="PATRIC" id="fig|159743.3.peg.5529"/>